<evidence type="ECO:0000256" key="1">
    <source>
        <dbReference type="SAM" id="MobiDB-lite"/>
    </source>
</evidence>
<gene>
    <name evidence="2" type="ORF">LCGC14_0691790</name>
</gene>
<dbReference type="AlphaFoldDB" id="A0A0F9QKB7"/>
<dbReference type="EMBL" id="LAZR01001443">
    <property type="protein sequence ID" value="KKN44575.1"/>
    <property type="molecule type" value="Genomic_DNA"/>
</dbReference>
<protein>
    <submittedName>
        <fullName evidence="2">Uncharacterized protein</fullName>
    </submittedName>
</protein>
<proteinExistence type="predicted"/>
<feature type="region of interest" description="Disordered" evidence="1">
    <location>
        <begin position="1"/>
        <end position="31"/>
    </location>
</feature>
<comment type="caution">
    <text evidence="2">The sequence shown here is derived from an EMBL/GenBank/DDBJ whole genome shotgun (WGS) entry which is preliminary data.</text>
</comment>
<name>A0A0F9QKB7_9ZZZZ</name>
<sequence length="112" mass="12693">MTLYRNRGARFPRDDEQGHWETDAVHEPTEHELRTRAHKLVAVSALDPEYVESVSATLAEEVIDPSTGLAEWPIQMRPEMYVRLHPEGKHADLARAHVAQAEEDADPDAEDI</sequence>
<evidence type="ECO:0000313" key="2">
    <source>
        <dbReference type="EMBL" id="KKN44575.1"/>
    </source>
</evidence>
<feature type="compositionally biased region" description="Basic and acidic residues" evidence="1">
    <location>
        <begin position="11"/>
        <end position="31"/>
    </location>
</feature>
<accession>A0A0F9QKB7</accession>
<organism evidence="2">
    <name type="scientific">marine sediment metagenome</name>
    <dbReference type="NCBI Taxonomy" id="412755"/>
    <lineage>
        <taxon>unclassified sequences</taxon>
        <taxon>metagenomes</taxon>
        <taxon>ecological metagenomes</taxon>
    </lineage>
</organism>
<reference evidence="2" key="1">
    <citation type="journal article" date="2015" name="Nature">
        <title>Complex archaea that bridge the gap between prokaryotes and eukaryotes.</title>
        <authorList>
            <person name="Spang A."/>
            <person name="Saw J.H."/>
            <person name="Jorgensen S.L."/>
            <person name="Zaremba-Niedzwiedzka K."/>
            <person name="Martijn J."/>
            <person name="Lind A.E."/>
            <person name="van Eijk R."/>
            <person name="Schleper C."/>
            <person name="Guy L."/>
            <person name="Ettema T.J."/>
        </authorList>
    </citation>
    <scope>NUCLEOTIDE SEQUENCE</scope>
</reference>